<evidence type="ECO:0000256" key="12">
    <source>
        <dbReference type="ARBA" id="ARBA00022741"/>
    </source>
</evidence>
<evidence type="ECO:0000256" key="11">
    <source>
        <dbReference type="ARBA" id="ARBA00022723"/>
    </source>
</evidence>
<comment type="subcellular location">
    <subcellularLocation>
        <location evidence="2 21">Cell inner membrane</location>
        <topology evidence="2 21">Multi-pass membrane protein</topology>
    </subcellularLocation>
</comment>
<dbReference type="InterPro" id="IPR036945">
    <property type="entry name" value="DAGK_sf"/>
</dbReference>
<keyword evidence="13 21" id="KW-0418">Kinase</keyword>
<organism evidence="22 23">
    <name type="scientific">Shewanella metallivivens</name>
    <dbReference type="NCBI Taxonomy" id="2872342"/>
    <lineage>
        <taxon>Bacteria</taxon>
        <taxon>Pseudomonadati</taxon>
        <taxon>Pseudomonadota</taxon>
        <taxon>Gammaproteobacteria</taxon>
        <taxon>Alteromonadales</taxon>
        <taxon>Shewanellaceae</taxon>
        <taxon>Shewanella</taxon>
    </lineage>
</organism>
<dbReference type="GO" id="GO:0016301">
    <property type="term" value="F:kinase activity"/>
    <property type="evidence" value="ECO:0007669"/>
    <property type="project" value="UniProtKB-KW"/>
</dbReference>
<keyword evidence="14 21" id="KW-0067">ATP-binding</keyword>
<evidence type="ECO:0000256" key="1">
    <source>
        <dbReference type="ARBA" id="ARBA00001946"/>
    </source>
</evidence>
<evidence type="ECO:0000256" key="2">
    <source>
        <dbReference type="ARBA" id="ARBA00004429"/>
    </source>
</evidence>
<evidence type="ECO:0000256" key="15">
    <source>
        <dbReference type="ARBA" id="ARBA00022842"/>
    </source>
</evidence>
<keyword evidence="10 21" id="KW-0812">Transmembrane</keyword>
<protein>
    <recommendedName>
        <fullName evidence="5 21">Diacylglycerol kinase</fullName>
        <ecNumber evidence="4 21">2.7.1.107</ecNumber>
    </recommendedName>
</protein>
<evidence type="ECO:0000256" key="21">
    <source>
        <dbReference type="RuleBase" id="RU363065"/>
    </source>
</evidence>
<evidence type="ECO:0000256" key="4">
    <source>
        <dbReference type="ARBA" id="ARBA00012133"/>
    </source>
</evidence>
<evidence type="ECO:0000256" key="17">
    <source>
        <dbReference type="ARBA" id="ARBA00023098"/>
    </source>
</evidence>
<evidence type="ECO:0000256" key="13">
    <source>
        <dbReference type="ARBA" id="ARBA00022777"/>
    </source>
</evidence>
<evidence type="ECO:0000256" key="9">
    <source>
        <dbReference type="ARBA" id="ARBA00022679"/>
    </source>
</evidence>
<comment type="function">
    <text evidence="21">Catalyzes the ATP-dependent phosphorylation of sn-l,2-diacylglycerol (DAG) to phosphatidic acid. Involved in the recycling of diacylglycerol produced as a by-product during membrane-derived oligosaccharide (MDO) biosynthesis.</text>
</comment>
<dbReference type="EC" id="2.7.1.107" evidence="4 21"/>
<comment type="cofactor">
    <cofactor evidence="1">
        <name>Mg(2+)</name>
        <dbReference type="ChEBI" id="CHEBI:18420"/>
    </cofactor>
</comment>
<evidence type="ECO:0000313" key="22">
    <source>
        <dbReference type="EMBL" id="MDD8060837.1"/>
    </source>
</evidence>
<keyword evidence="12 21" id="KW-0547">Nucleotide-binding</keyword>
<dbReference type="PROSITE" id="PS01069">
    <property type="entry name" value="DAGK_PROKAR"/>
    <property type="match status" value="1"/>
</dbReference>
<evidence type="ECO:0000256" key="16">
    <source>
        <dbReference type="ARBA" id="ARBA00022989"/>
    </source>
</evidence>
<reference evidence="22 23" key="1">
    <citation type="submission" date="2023-02" db="EMBL/GenBank/DDBJ databases">
        <title>Genome sequence of Shewanella metallivivens ER-Te-42B-Light, sp. nov., enriched from sulfide tube worms (Riftia pachyptila) isolated from Explorer Ridge in the Pacific Ocean.</title>
        <authorList>
            <person name="Maltman C."/>
            <person name="Kuzyk S.B."/>
            <person name="Kyndt J.A."/>
            <person name="Yurkov V."/>
        </authorList>
    </citation>
    <scope>NUCLEOTIDE SEQUENCE [LARGE SCALE GENOMIC DNA]</scope>
    <source>
        <strain evidence="22 23">ER-Te-42B-Light</strain>
    </source>
</reference>
<evidence type="ECO:0000313" key="23">
    <source>
        <dbReference type="Proteomes" id="UP001213691"/>
    </source>
</evidence>
<keyword evidence="6" id="KW-1003">Cell membrane</keyword>
<evidence type="ECO:0000256" key="8">
    <source>
        <dbReference type="ARBA" id="ARBA00022519"/>
    </source>
</evidence>
<comment type="catalytic activity">
    <reaction evidence="21">
        <text>a 1,2-diacyl-sn-glycerol + ATP = a 1,2-diacyl-sn-glycero-3-phosphate + ADP + H(+)</text>
        <dbReference type="Rhea" id="RHEA:10272"/>
        <dbReference type="ChEBI" id="CHEBI:15378"/>
        <dbReference type="ChEBI" id="CHEBI:17815"/>
        <dbReference type="ChEBI" id="CHEBI:30616"/>
        <dbReference type="ChEBI" id="CHEBI:58608"/>
        <dbReference type="ChEBI" id="CHEBI:456216"/>
        <dbReference type="EC" id="2.7.1.107"/>
    </reaction>
</comment>
<keyword evidence="20 21" id="KW-1208">Phospholipid metabolism</keyword>
<dbReference type="PANTHER" id="PTHR34299:SF1">
    <property type="entry name" value="DIACYLGLYCEROL KINASE"/>
    <property type="match status" value="1"/>
</dbReference>
<keyword evidence="9 21" id="KW-0808">Transferase</keyword>
<dbReference type="CDD" id="cd14264">
    <property type="entry name" value="DAGK_IM"/>
    <property type="match status" value="1"/>
</dbReference>
<dbReference type="InterPro" id="IPR000829">
    <property type="entry name" value="DAGK"/>
</dbReference>
<dbReference type="RefSeq" id="WP_238104758.1">
    <property type="nucleotide sequence ID" value="NZ_JAQQPZ010000013.1"/>
</dbReference>
<evidence type="ECO:0000256" key="19">
    <source>
        <dbReference type="ARBA" id="ARBA00023209"/>
    </source>
</evidence>
<keyword evidence="15" id="KW-0460">Magnesium</keyword>
<evidence type="ECO:0000256" key="14">
    <source>
        <dbReference type="ARBA" id="ARBA00022840"/>
    </source>
</evidence>
<evidence type="ECO:0000256" key="7">
    <source>
        <dbReference type="ARBA" id="ARBA00022516"/>
    </source>
</evidence>
<evidence type="ECO:0000256" key="18">
    <source>
        <dbReference type="ARBA" id="ARBA00023136"/>
    </source>
</evidence>
<dbReference type="Pfam" id="PF01219">
    <property type="entry name" value="DAGK_prokar"/>
    <property type="match status" value="1"/>
</dbReference>
<keyword evidence="18 21" id="KW-0472">Membrane</keyword>
<evidence type="ECO:0000256" key="3">
    <source>
        <dbReference type="ARBA" id="ARBA00005967"/>
    </source>
</evidence>
<dbReference type="InterPro" id="IPR033718">
    <property type="entry name" value="DAGK_prok"/>
</dbReference>
<dbReference type="EMBL" id="JAQQPZ010000013">
    <property type="protein sequence ID" value="MDD8060837.1"/>
    <property type="molecule type" value="Genomic_DNA"/>
</dbReference>
<proteinExistence type="inferred from homology"/>
<gene>
    <name evidence="22" type="ORF">PQR79_17360</name>
</gene>
<evidence type="ECO:0000256" key="6">
    <source>
        <dbReference type="ARBA" id="ARBA00022475"/>
    </source>
</evidence>
<accession>A0ABT5TQE8</accession>
<evidence type="ECO:0000256" key="20">
    <source>
        <dbReference type="ARBA" id="ARBA00023264"/>
    </source>
</evidence>
<keyword evidence="19" id="KW-0594">Phospholipid biosynthesis</keyword>
<keyword evidence="8 21" id="KW-0997">Cell inner membrane</keyword>
<comment type="caution">
    <text evidence="22">The sequence shown here is derived from an EMBL/GenBank/DDBJ whole genome shotgun (WGS) entry which is preliminary data.</text>
</comment>
<dbReference type="Gene3D" id="1.10.287.3610">
    <property type="match status" value="1"/>
</dbReference>
<keyword evidence="11" id="KW-0479">Metal-binding</keyword>
<keyword evidence="7" id="KW-0444">Lipid biosynthesis</keyword>
<keyword evidence="16 21" id="KW-1133">Transmembrane helix</keyword>
<name>A0ABT5TQE8_9GAMM</name>
<feature type="transmembrane region" description="Helical" evidence="21">
    <location>
        <begin position="52"/>
        <end position="85"/>
    </location>
</feature>
<feature type="transmembrane region" description="Helical" evidence="21">
    <location>
        <begin position="113"/>
        <end position="134"/>
    </location>
</feature>
<keyword evidence="23" id="KW-1185">Reference proteome</keyword>
<sequence>MTLSTTVKNVNTKPPKIVVKRQGLMRLLFTCKHTFNGLKWMCRNEAAFQQELMLFVPLTLFACVANITAVQSAILVIALLFVLFAELVNTAIEVVVDRIGLEFNTLSGLAKDISSAFVFVSMLMAAIVWWAVLWP</sequence>
<comment type="caution">
    <text evidence="21">Lacks conserved residue(s) required for the propagation of feature annotation.</text>
</comment>
<dbReference type="Proteomes" id="UP001213691">
    <property type="component" value="Unassembled WGS sequence"/>
</dbReference>
<keyword evidence="17 21" id="KW-0443">Lipid metabolism</keyword>
<comment type="similarity">
    <text evidence="3 21">Belongs to the bacterial diacylglycerol kinase family.</text>
</comment>
<dbReference type="PANTHER" id="PTHR34299">
    <property type="entry name" value="DIACYLGLYCEROL KINASE"/>
    <property type="match status" value="1"/>
</dbReference>
<evidence type="ECO:0000256" key="10">
    <source>
        <dbReference type="ARBA" id="ARBA00022692"/>
    </source>
</evidence>
<evidence type="ECO:0000256" key="5">
    <source>
        <dbReference type="ARBA" id="ARBA00017575"/>
    </source>
</evidence>